<evidence type="ECO:0000259" key="8">
    <source>
        <dbReference type="PROSITE" id="PS50089"/>
    </source>
</evidence>
<dbReference type="SUPFAM" id="SSF57850">
    <property type="entry name" value="RING/U-box"/>
    <property type="match status" value="1"/>
</dbReference>
<dbReference type="PROSITE" id="PS00518">
    <property type="entry name" value="ZF_RING_1"/>
    <property type="match status" value="1"/>
</dbReference>
<evidence type="ECO:0000256" key="6">
    <source>
        <dbReference type="ARBA" id="ARBA00022859"/>
    </source>
</evidence>
<dbReference type="InterPro" id="IPR031248">
    <property type="entry name" value="RNF213"/>
</dbReference>
<gene>
    <name evidence="11" type="primary">LOC102810081</name>
</gene>
<keyword evidence="2" id="KW-0963">Cytoplasm</keyword>
<proteinExistence type="predicted"/>
<keyword evidence="3" id="KW-0479">Metal-binding</keyword>
<keyword evidence="5" id="KW-0862">Zinc</keyword>
<feature type="domain" description="RZ-type" evidence="9">
    <location>
        <begin position="704"/>
        <end position="773"/>
    </location>
</feature>
<evidence type="ECO:0000256" key="5">
    <source>
        <dbReference type="ARBA" id="ARBA00022833"/>
    </source>
</evidence>
<keyword evidence="4 7" id="KW-0863">Zinc-finger</keyword>
<dbReference type="PROSITE" id="PS50089">
    <property type="entry name" value="ZF_RING_2"/>
    <property type="match status" value="1"/>
</dbReference>
<evidence type="ECO:0000313" key="10">
    <source>
        <dbReference type="Proteomes" id="UP000694865"/>
    </source>
</evidence>
<dbReference type="Proteomes" id="UP000694865">
    <property type="component" value="Unplaced"/>
</dbReference>
<evidence type="ECO:0000256" key="7">
    <source>
        <dbReference type="PROSITE-ProRule" id="PRU00175"/>
    </source>
</evidence>
<dbReference type="RefSeq" id="XP_006812911.1">
    <property type="nucleotide sequence ID" value="XM_006812848.1"/>
</dbReference>
<feature type="domain" description="RING-type" evidence="8">
    <location>
        <begin position="570"/>
        <end position="610"/>
    </location>
</feature>
<dbReference type="GeneID" id="102810081"/>
<evidence type="ECO:0000256" key="4">
    <source>
        <dbReference type="ARBA" id="ARBA00022771"/>
    </source>
</evidence>
<evidence type="ECO:0000256" key="1">
    <source>
        <dbReference type="ARBA" id="ARBA00004496"/>
    </source>
</evidence>
<dbReference type="Gene3D" id="3.30.40.10">
    <property type="entry name" value="Zinc/RING finger domain, C3HC4 (zinc finger)"/>
    <property type="match status" value="1"/>
</dbReference>
<dbReference type="Pfam" id="PF13639">
    <property type="entry name" value="zf-RING_2"/>
    <property type="match status" value="1"/>
</dbReference>
<organism evidence="10 11">
    <name type="scientific">Saccoglossus kowalevskii</name>
    <name type="common">Acorn worm</name>
    <dbReference type="NCBI Taxonomy" id="10224"/>
    <lineage>
        <taxon>Eukaryota</taxon>
        <taxon>Metazoa</taxon>
        <taxon>Hemichordata</taxon>
        <taxon>Enteropneusta</taxon>
        <taxon>Harrimaniidae</taxon>
        <taxon>Saccoglossus</taxon>
    </lineage>
</organism>
<evidence type="ECO:0000256" key="3">
    <source>
        <dbReference type="ARBA" id="ARBA00022723"/>
    </source>
</evidence>
<protein>
    <submittedName>
        <fullName evidence="11">E3 ubiquitin-protein ligase RNF213-like</fullName>
    </submittedName>
</protein>
<accession>A0ABM0LYS0</accession>
<keyword evidence="10" id="KW-1185">Reference proteome</keyword>
<keyword evidence="6" id="KW-0391">Immunity</keyword>
<dbReference type="PANTHER" id="PTHR22605:SF16">
    <property type="entry name" value="E3 UBIQUITIN-PROTEIN LIGASE RNF213"/>
    <property type="match status" value="1"/>
</dbReference>
<dbReference type="InterPro" id="IPR001841">
    <property type="entry name" value="Znf_RING"/>
</dbReference>
<dbReference type="InterPro" id="IPR017907">
    <property type="entry name" value="Znf_RING_CS"/>
</dbReference>
<dbReference type="SMART" id="SM00184">
    <property type="entry name" value="RING"/>
    <property type="match status" value="1"/>
</dbReference>
<sequence>MKDACVTVPLAEKKVDVNAIVSVLGDYITKPVRPDPKIFHLDITPAVQQGVDNLLFNLLVLGGITDTHGRVWRRYPWDLYMIEVTAPSQTANTAEAAVPTGRPETKVFYDHQFYTLLPTRTCRSPRDTLELESSMEHSEELAMTINDPLMDNLEFTSNAYQRAYQYLKRHSKGANLDYYDYEEGTIEDNHATCLPVLLRHCGVLDPSWAELRYFVWFLNEQLNDCESSVFCNPMLVGDASLNGFKSFVVKFMVRMSKDFATPSLQMSDESTACLQIDMDNDDDDTDDDIAAYQLRRRWESSPHPYIFFNNDHVSMTFLGFVIDQNGSLVDPSNNQIIEPSIMTREVKRGLEMQGVNLKVRFDDLTRDDKINQLCQVMGIEWAFDPDETYELTTDNVKKILAIHMRFRSCCSDGPKNMVLMKVHGGTTANDILKKVKESERLAWLNKTRHNVDTVLFFDEANTTEAIGLIKEVMCDQRMNGKPLTHGSNALKIIAACNPYRRHTRDMIERLEMAGLGYHIRAEKTDDRLGRIPLRQLVYRVQALPPSMLPLVWDFGQLNSEVEELYGVQDCGICLEAINEPVALPCDHVFCLKCLKELFRVTDTRACPTCRKEVSKHFRLESSAKCKEVVDAHNAFRQRCNAFFMEIVSRYCFADNEAPEPEVITKLMSYVTRESEKKGRQSKGFTPFTEDCIDPNPINAYFPTMHEDLLLEAKQAVKDGTKWYGKDDHKGRMPFCGNPASVSRCKDCNVPIGGQSSKLERGNRLARQQDATQTGHILGAPEGRHNEMPIPERQMPPVATAIVRLLMHASMLAGATKSPKDVSAAIHPAINPNGVNLFLWQHLQCDLHLLSRSSGKSVDDAALTVHMVLHRILKEKPLGGQHFDRNLKSKKSRANWEDIFTRSYISPVVENLARKLQAANHKVQNDKRLGNNPLLRLLYEVDPPSEKLTIESLYNVPTVWRYRSRVTIEHLTHALQENTAGRKKQFPILQEFLDKEYKLRALKYLPDIVHLQQLLIDEYHRNIDIHEATNLKIGRFLNKLPRGHVRDKYTRLIKSFSLAWNLVRNEIANYGVYGVGEYGVGECGVGEYGVGEYGVGEYCVGEYGVGVGVCGVGEYGVGVDGVGEYGVGEYGVGVCGVGEYGVGEYGVGVYGVGVYGVGECGVGECGVGVYGVGVYGVGEYGVGECGVGVYGVGVYGVGEYGVGEYGVGEYGVGIYGVGVDGVGEYGVGEYGVGEYGVGEYGVGVYGVGEYGVGVYGVGEYGVGEYGVGEYGVGEYGVGEYGVGVYGVGIYGVGEYGVGVYGVGEYGVGIYGVGIYGVGEYGWCGLHVSKELCSQPFHENSSIAMMLPTRKADGVCSTALVDFLIITQNEFIDQYVRIRKVDSSDDEILPCDLTPAHLIAYDPEKDLLPIVLSHCSYSLQVGHGTLVEYNLSGLERQLEERFIHGKAKIKRKIEQLVFRQDSRDAAVFESLRNRIQQESLSKAIQHQIVSEMKSLTDVCDSLACLDIAIGFLASSGGKADMYIIKYLVDTLKMDKENMKVRHPCQLKHILSLWQLLAVEKARRLTLNSQDPFDIQDFRDQLNLLQIQKLQQGLRHIHVDALVNELHDYIVIGLEKQKHLMQDEQQDVDNWKLSEILPVYIENKDGDQITGFVEHFPEDILVKHIMSTWEEVIKYQYKDASRR</sequence>
<comment type="subcellular location">
    <subcellularLocation>
        <location evidence="1">Cytoplasm</location>
    </subcellularLocation>
</comment>
<evidence type="ECO:0000256" key="2">
    <source>
        <dbReference type="ARBA" id="ARBA00022490"/>
    </source>
</evidence>
<evidence type="ECO:0000313" key="11">
    <source>
        <dbReference type="RefSeq" id="XP_006812911.1"/>
    </source>
</evidence>
<dbReference type="InterPro" id="IPR046439">
    <property type="entry name" value="ZF_RZ_dom"/>
</dbReference>
<dbReference type="InterPro" id="IPR013083">
    <property type="entry name" value="Znf_RING/FYVE/PHD"/>
</dbReference>
<dbReference type="PANTHER" id="PTHR22605">
    <property type="entry name" value="RZ-TYPE DOMAIN-CONTAINING PROTEIN"/>
    <property type="match status" value="1"/>
</dbReference>
<reference evidence="11" key="1">
    <citation type="submission" date="2025-08" db="UniProtKB">
        <authorList>
            <consortium name="RefSeq"/>
        </authorList>
    </citation>
    <scope>IDENTIFICATION</scope>
    <source>
        <tissue evidence="11">Testes</tissue>
    </source>
</reference>
<name>A0ABM0LYS0_SACKO</name>
<evidence type="ECO:0000259" key="9">
    <source>
        <dbReference type="PROSITE" id="PS51981"/>
    </source>
</evidence>
<dbReference type="PROSITE" id="PS51981">
    <property type="entry name" value="ZF_RZ"/>
    <property type="match status" value="1"/>
</dbReference>